<keyword evidence="2" id="KW-0472">Membrane</keyword>
<keyword evidence="2" id="KW-1133">Transmembrane helix</keyword>
<organism evidence="4 5">
    <name type="scientific">Corynebacterium uterequi</name>
    <dbReference type="NCBI Taxonomy" id="1072256"/>
    <lineage>
        <taxon>Bacteria</taxon>
        <taxon>Bacillati</taxon>
        <taxon>Actinomycetota</taxon>
        <taxon>Actinomycetes</taxon>
        <taxon>Mycobacteriales</taxon>
        <taxon>Corynebacteriaceae</taxon>
        <taxon>Corynebacterium</taxon>
    </lineage>
</organism>
<evidence type="ECO:0000313" key="5">
    <source>
        <dbReference type="Proteomes" id="UP000035548"/>
    </source>
</evidence>
<accession>A0A0G3H9R4</accession>
<feature type="domain" description="FHA" evidence="3">
    <location>
        <begin position="82"/>
        <end position="131"/>
    </location>
</feature>
<keyword evidence="1" id="KW-0597">Phosphoprotein</keyword>
<keyword evidence="5" id="KW-1185">Reference proteome</keyword>
<dbReference type="OrthoDB" id="277520at2"/>
<evidence type="ECO:0000259" key="3">
    <source>
        <dbReference type="PROSITE" id="PS50006"/>
    </source>
</evidence>
<dbReference type="SUPFAM" id="SSF49879">
    <property type="entry name" value="SMAD/FHA domain"/>
    <property type="match status" value="1"/>
</dbReference>
<dbReference type="InterPro" id="IPR008984">
    <property type="entry name" value="SMAD_FHA_dom_sf"/>
</dbReference>
<dbReference type="AlphaFoldDB" id="A0A0G3H9R4"/>
<dbReference type="PATRIC" id="fig|1072256.5.peg.43"/>
<dbReference type="InterPro" id="IPR000253">
    <property type="entry name" value="FHA_dom"/>
</dbReference>
<dbReference type="PROSITE" id="PS50006">
    <property type="entry name" value="FHA_DOMAIN"/>
    <property type="match status" value="1"/>
</dbReference>
<dbReference type="RefSeq" id="WP_047258735.1">
    <property type="nucleotide sequence ID" value="NZ_CP011546.1"/>
</dbReference>
<reference evidence="5" key="2">
    <citation type="submission" date="2015-05" db="EMBL/GenBank/DDBJ databases">
        <title>Complete genome sequence of Corynebacterium uterequi DSM 45634, isolated from the uterus of a maiden mare.</title>
        <authorList>
            <person name="Ruckert C."/>
            <person name="Albersmeier A."/>
            <person name="Winkler A."/>
            <person name="Tauch A."/>
        </authorList>
    </citation>
    <scope>NUCLEOTIDE SEQUENCE [LARGE SCALE GENOMIC DNA]</scope>
    <source>
        <strain evidence="5">DSM 45634</strain>
    </source>
</reference>
<dbReference type="SMART" id="SM00240">
    <property type="entry name" value="FHA"/>
    <property type="match status" value="1"/>
</dbReference>
<evidence type="ECO:0000256" key="1">
    <source>
        <dbReference type="ARBA" id="ARBA00022553"/>
    </source>
</evidence>
<dbReference type="EMBL" id="CP011546">
    <property type="protein sequence ID" value="AKK10074.1"/>
    <property type="molecule type" value="Genomic_DNA"/>
</dbReference>
<proteinExistence type="predicted"/>
<evidence type="ECO:0000313" key="4">
    <source>
        <dbReference type="EMBL" id="AKK10074.1"/>
    </source>
</evidence>
<dbReference type="STRING" id="1072256.CUTER_00220"/>
<dbReference type="InterPro" id="IPR050923">
    <property type="entry name" value="Cell_Proc_Reg/RNA_Proc"/>
</dbReference>
<feature type="transmembrane region" description="Helical" evidence="2">
    <location>
        <begin position="6"/>
        <end position="27"/>
    </location>
</feature>
<name>A0A0G3H9R4_9CORY</name>
<evidence type="ECO:0000256" key="2">
    <source>
        <dbReference type="SAM" id="Phobius"/>
    </source>
</evidence>
<dbReference type="Gene3D" id="2.60.200.20">
    <property type="match status" value="1"/>
</dbReference>
<dbReference type="PANTHER" id="PTHR23308">
    <property type="entry name" value="NUCLEAR INHIBITOR OF PROTEIN PHOSPHATASE-1"/>
    <property type="match status" value="1"/>
</dbReference>
<sequence>MDAAVLSLVRIALLILLWVFILLALWAMRLDSQAARPGRSRTNTASAIPAPPVGRNEKAREITIVEGPLTGSHMDITQLDSIVLGRAQSVDFVLGDDYASARHARLFRRGGEWYVEDLESRNGTYLNGYRIDQPESVAVGADIKVGSTTVRLVP</sequence>
<reference evidence="4 5" key="1">
    <citation type="journal article" date="2015" name="Genome Announc.">
        <title>Virulence Factor Genes Detected in the Complete Genome Sequence of Corynebacterium uterequi DSM 45634, Isolated from the Uterus of a Maiden Mare.</title>
        <authorList>
            <person name="Ruckert C."/>
            <person name="Kriete M."/>
            <person name="Jaenicke S."/>
            <person name="Winkler A."/>
            <person name="Tauch A."/>
        </authorList>
    </citation>
    <scope>NUCLEOTIDE SEQUENCE [LARGE SCALE GENOMIC DNA]</scope>
    <source>
        <strain evidence="4 5">DSM 45634</strain>
    </source>
</reference>
<dbReference type="Proteomes" id="UP000035548">
    <property type="component" value="Chromosome"/>
</dbReference>
<protein>
    <submittedName>
        <fullName evidence="4">FHA domain-containing protein</fullName>
    </submittedName>
</protein>
<gene>
    <name evidence="4" type="ORF">CUTER_00220</name>
</gene>
<keyword evidence="2" id="KW-0812">Transmembrane</keyword>
<dbReference type="KEGG" id="cut:CUTER_00220"/>
<dbReference type="Pfam" id="PF00498">
    <property type="entry name" value="FHA"/>
    <property type="match status" value="1"/>
</dbReference>